<keyword evidence="1" id="KW-1133">Transmembrane helix</keyword>
<protein>
    <submittedName>
        <fullName evidence="2">Uncharacterized protein</fullName>
    </submittedName>
</protein>
<gene>
    <name evidence="2" type="ORF">FXF03_01025</name>
</gene>
<reference evidence="2 3" key="1">
    <citation type="submission" date="2019-06" db="EMBL/GenBank/DDBJ databases">
        <title>Vibrio cholerae phylogeny based on whole-genome sequencing reveals genetic diversity and population strucutre.</title>
        <authorList>
            <person name="Zhiqiu Y."/>
            <person name="Bin L."/>
            <person name="Lingyan J."/>
        </authorList>
    </citation>
    <scope>NUCLEOTIDE SEQUENCE [LARGE SCALE GENOMIC DNA]</scope>
    <source>
        <strain evidence="2 3">N2814</strain>
    </source>
</reference>
<sequence>MKKYAIAIAIIIGSLIIGYQIHQSGLPESVKLEALQREHVEEMNKLSDQEKFEHDFYVRLPSTPYSELELCDKIVKGYIEYVEGISGLYITFVIVSLIALVLLQKEEV</sequence>
<dbReference type="EMBL" id="VSIJ01000005">
    <property type="protein sequence ID" value="TXX67182.1"/>
    <property type="molecule type" value="Genomic_DNA"/>
</dbReference>
<feature type="transmembrane region" description="Helical" evidence="1">
    <location>
        <begin position="85"/>
        <end position="103"/>
    </location>
</feature>
<comment type="caution">
    <text evidence="2">The sequence shown here is derived from an EMBL/GenBank/DDBJ whole genome shotgun (WGS) entry which is preliminary data.</text>
</comment>
<accession>A0ABD7SQS2</accession>
<feature type="transmembrane region" description="Helical" evidence="1">
    <location>
        <begin position="5"/>
        <end position="22"/>
    </location>
</feature>
<evidence type="ECO:0000256" key="1">
    <source>
        <dbReference type="SAM" id="Phobius"/>
    </source>
</evidence>
<dbReference type="RefSeq" id="WP_148521301.1">
    <property type="nucleotide sequence ID" value="NZ_VSIJ01000005.1"/>
</dbReference>
<evidence type="ECO:0000313" key="3">
    <source>
        <dbReference type="Proteomes" id="UP000323819"/>
    </source>
</evidence>
<keyword evidence="1" id="KW-0812">Transmembrane</keyword>
<evidence type="ECO:0000313" key="2">
    <source>
        <dbReference type="EMBL" id="TXX67182.1"/>
    </source>
</evidence>
<proteinExistence type="predicted"/>
<organism evidence="2 3">
    <name type="scientific">Vibrio cholerae</name>
    <dbReference type="NCBI Taxonomy" id="666"/>
    <lineage>
        <taxon>Bacteria</taxon>
        <taxon>Pseudomonadati</taxon>
        <taxon>Pseudomonadota</taxon>
        <taxon>Gammaproteobacteria</taxon>
        <taxon>Vibrionales</taxon>
        <taxon>Vibrionaceae</taxon>
        <taxon>Vibrio</taxon>
    </lineage>
</organism>
<dbReference type="AlphaFoldDB" id="A0ABD7SQS2"/>
<dbReference type="Proteomes" id="UP000323819">
    <property type="component" value="Unassembled WGS sequence"/>
</dbReference>
<name>A0ABD7SQS2_VIBCL</name>
<keyword evidence="1" id="KW-0472">Membrane</keyword>